<keyword evidence="9 14" id="KW-0472">Membrane</keyword>
<feature type="compositionally biased region" description="Polar residues" evidence="13">
    <location>
        <begin position="633"/>
        <end position="644"/>
    </location>
</feature>
<evidence type="ECO:0000256" key="1">
    <source>
        <dbReference type="ARBA" id="ARBA00004141"/>
    </source>
</evidence>
<reference evidence="15 16" key="1">
    <citation type="submission" date="2019-09" db="EMBL/GenBank/DDBJ databases">
        <title>Bird 10,000 Genomes (B10K) Project - Family phase.</title>
        <authorList>
            <person name="Zhang G."/>
        </authorList>
    </citation>
    <scope>NUCLEOTIDE SEQUENCE [LARGE SCALE GENOMIC DNA]</scope>
    <source>
        <strain evidence="15">B10K-DU-012-45</strain>
    </source>
</reference>
<feature type="region of interest" description="Disordered" evidence="13">
    <location>
        <begin position="621"/>
        <end position="644"/>
    </location>
</feature>
<dbReference type="PANTHER" id="PTHR45720:SF4">
    <property type="entry name" value="CHLORIDE CHANNEL PROTEIN 1"/>
    <property type="match status" value="1"/>
</dbReference>
<dbReference type="InterPro" id="IPR046342">
    <property type="entry name" value="CBS_dom_sf"/>
</dbReference>
<dbReference type="CDD" id="cd04591">
    <property type="entry name" value="CBS_pair_voltage-gated_CLC_euk_bac"/>
    <property type="match status" value="1"/>
</dbReference>
<gene>
    <name evidence="15" type="primary">Clcn1</name>
    <name evidence="15" type="ORF">PELURI_R04131</name>
</gene>
<dbReference type="EMBL" id="VZTQ01011162">
    <property type="protein sequence ID" value="NXT40607.1"/>
    <property type="molecule type" value="Genomic_DNA"/>
</dbReference>
<dbReference type="Gene3D" id="3.10.580.10">
    <property type="entry name" value="CBS-domain"/>
    <property type="match status" value="2"/>
</dbReference>
<evidence type="ECO:0000313" key="15">
    <source>
        <dbReference type="EMBL" id="NXT40607.1"/>
    </source>
</evidence>
<dbReference type="Gene3D" id="1.10.3080.10">
    <property type="entry name" value="Clc chloride channel"/>
    <property type="match status" value="1"/>
</dbReference>
<keyword evidence="2" id="KW-0813">Transport</keyword>
<dbReference type="FunFam" id="3.10.580.10:FF:000027">
    <property type="entry name" value="Chloride channel protein"/>
    <property type="match status" value="1"/>
</dbReference>
<feature type="region of interest" description="Disordered" evidence="13">
    <location>
        <begin position="456"/>
        <end position="501"/>
    </location>
</feature>
<evidence type="ECO:0000256" key="4">
    <source>
        <dbReference type="ARBA" id="ARBA00022737"/>
    </source>
</evidence>
<dbReference type="InterPro" id="IPR050970">
    <property type="entry name" value="Cl_channel_volt-gated"/>
</dbReference>
<dbReference type="GO" id="GO:0005886">
    <property type="term" value="C:plasma membrane"/>
    <property type="evidence" value="ECO:0007669"/>
    <property type="project" value="TreeGrafter"/>
</dbReference>
<dbReference type="PANTHER" id="PTHR45720">
    <property type="entry name" value="CHLORIDE CHANNEL PROTEIN 2"/>
    <property type="match status" value="1"/>
</dbReference>
<evidence type="ECO:0000256" key="7">
    <source>
        <dbReference type="ARBA" id="ARBA00023065"/>
    </source>
</evidence>
<keyword evidence="11" id="KW-0868">Chloride</keyword>
<evidence type="ECO:0000256" key="11">
    <source>
        <dbReference type="ARBA" id="ARBA00023214"/>
    </source>
</evidence>
<organism evidence="15 16">
    <name type="scientific">Pelecanoides urinatrix</name>
    <name type="common">Common diving petrel</name>
    <name type="synonym">Procellaria urinatrix</name>
    <dbReference type="NCBI Taxonomy" id="37079"/>
    <lineage>
        <taxon>Eukaryota</taxon>
        <taxon>Metazoa</taxon>
        <taxon>Chordata</taxon>
        <taxon>Craniata</taxon>
        <taxon>Vertebrata</taxon>
        <taxon>Euteleostomi</taxon>
        <taxon>Archelosauria</taxon>
        <taxon>Archosauria</taxon>
        <taxon>Dinosauria</taxon>
        <taxon>Saurischia</taxon>
        <taxon>Theropoda</taxon>
        <taxon>Coelurosauria</taxon>
        <taxon>Aves</taxon>
        <taxon>Neognathae</taxon>
        <taxon>Neoaves</taxon>
        <taxon>Aequornithes</taxon>
        <taxon>Procellariiformes</taxon>
        <taxon>Procellariidae</taxon>
        <taxon>Pelecanoides</taxon>
    </lineage>
</organism>
<sequence length="738" mass="82339">QPYYYTDVLTVGCAVGVGCCFGTPLGGKWLFWVLFSIEVTSTYFAVRNYWRGFFAATFSAFIFRVLAVWNKDAVTITALFRTNFRMDFPFDLQELPAFAVIGICSGFLGAFFVYLNRQVVLCIRRHTALSQFLTKYRLIYPGVITFLIATVTFPPGFGQFMAGELMPREAISSLFDNYTWAKYTGDPQLLGKSAAWIHPKVSVFIIILLFFLVKFWMSVIATTMPIPCGGFMPVFVLGAAFGRLIGEIMASLFPNGILFDGILYQILPGGYAVIGAAALTGAVSHTVSTAVICFELTGQISHILPMMVAVILANMVAQSLQPSLYDSIIQVKKLPYLPDLGWNHISKYNIFVEDIMVQDVKFISSNCKYRDLQALLQSTTVKTLPLVDSPETMILLGSVERSELQALLQRHISPERRRLLNREMQQKLSEAPYDGHSKGPWATLPKLKHESFAYVDEDEDPDEKGELPQPPSPTPSSPEEPNGPTSPLKQMPETSEPQRLPGNFRSLRQLIQQFLCHYNCPLETENALQDPAEVVDTMRPEEIDAWEQEELNKNVCFDSCRIDPSPFQLVERTSLHKTHTLFSLLGLSHAYVTSMGKLRGVLALEELQKAIEGSTRSGVRLRPPLASFRDTNRTSISSEKVSQATQAWGQQDNCMAAAQQAADLGRESPLPPCSHSPQPSRLHEEGEVLCSSYATDTELEEMELTGPVAENISDILKDISLRSTDLDEDEDEDEDVPL</sequence>
<dbReference type="SUPFAM" id="SSF54631">
    <property type="entry name" value="CBS-domain pair"/>
    <property type="match status" value="1"/>
</dbReference>
<dbReference type="InterPro" id="IPR001807">
    <property type="entry name" value="ClC"/>
</dbReference>
<evidence type="ECO:0000256" key="9">
    <source>
        <dbReference type="ARBA" id="ARBA00023136"/>
    </source>
</evidence>
<keyword evidence="6 14" id="KW-1133">Transmembrane helix</keyword>
<feature type="compositionally biased region" description="Pro residues" evidence="13">
    <location>
        <begin position="468"/>
        <end position="478"/>
    </location>
</feature>
<dbReference type="SUPFAM" id="SSF81340">
    <property type="entry name" value="Clc chloride channel"/>
    <property type="match status" value="1"/>
</dbReference>
<protein>
    <submittedName>
        <fullName evidence="15">CLCN1 protein</fullName>
    </submittedName>
</protein>
<feature type="transmembrane region" description="Helical" evidence="14">
    <location>
        <begin position="95"/>
        <end position="115"/>
    </location>
</feature>
<dbReference type="GO" id="GO:0005247">
    <property type="term" value="F:voltage-gated chloride channel activity"/>
    <property type="evidence" value="ECO:0007669"/>
    <property type="project" value="TreeGrafter"/>
</dbReference>
<dbReference type="FunFam" id="1.10.3080.10:FF:000033">
    <property type="entry name" value="Chloride channel, voltage-sensitive 1"/>
    <property type="match status" value="1"/>
</dbReference>
<feature type="non-terminal residue" evidence="15">
    <location>
        <position position="738"/>
    </location>
</feature>
<evidence type="ECO:0000256" key="13">
    <source>
        <dbReference type="SAM" id="MobiDB-lite"/>
    </source>
</evidence>
<dbReference type="PRINTS" id="PR00762">
    <property type="entry name" value="CLCHANNEL"/>
</dbReference>
<evidence type="ECO:0000313" key="16">
    <source>
        <dbReference type="Proteomes" id="UP000555367"/>
    </source>
</evidence>
<keyword evidence="16" id="KW-1185">Reference proteome</keyword>
<keyword evidence="3 14" id="KW-0812">Transmembrane</keyword>
<comment type="subcellular location">
    <subcellularLocation>
        <location evidence="1">Membrane</location>
        <topology evidence="1">Multi-pass membrane protein</topology>
    </subcellularLocation>
</comment>
<feature type="region of interest" description="Disordered" evidence="13">
    <location>
        <begin position="659"/>
        <end position="685"/>
    </location>
</feature>
<feature type="transmembrane region" description="Helical" evidence="14">
    <location>
        <begin position="201"/>
        <end position="222"/>
    </location>
</feature>
<dbReference type="InterPro" id="IPR014743">
    <property type="entry name" value="Cl-channel_core"/>
</dbReference>
<feature type="transmembrane region" description="Helical" evidence="14">
    <location>
        <begin position="53"/>
        <end position="70"/>
    </location>
</feature>
<evidence type="ECO:0000256" key="12">
    <source>
        <dbReference type="ARBA" id="ARBA00023303"/>
    </source>
</evidence>
<evidence type="ECO:0000256" key="3">
    <source>
        <dbReference type="ARBA" id="ARBA00022692"/>
    </source>
</evidence>
<dbReference type="GO" id="GO:0034707">
    <property type="term" value="C:chloride channel complex"/>
    <property type="evidence" value="ECO:0007669"/>
    <property type="project" value="UniProtKB-KW"/>
</dbReference>
<dbReference type="Proteomes" id="UP000555367">
    <property type="component" value="Unassembled WGS sequence"/>
</dbReference>
<feature type="transmembrane region" description="Helical" evidence="14">
    <location>
        <begin position="234"/>
        <end position="253"/>
    </location>
</feature>
<keyword evidence="7" id="KW-0406">Ion transport</keyword>
<evidence type="ECO:0000256" key="8">
    <source>
        <dbReference type="ARBA" id="ARBA00023122"/>
    </source>
</evidence>
<name>A0A7L3CAS2_PELUR</name>
<keyword evidence="10" id="KW-0869">Chloride channel</keyword>
<proteinExistence type="predicted"/>
<keyword evidence="8" id="KW-0129">CBS domain</keyword>
<feature type="non-terminal residue" evidence="15">
    <location>
        <position position="1"/>
    </location>
</feature>
<dbReference type="Pfam" id="PF00654">
    <property type="entry name" value="Voltage_CLC"/>
    <property type="match status" value="1"/>
</dbReference>
<evidence type="ECO:0000256" key="14">
    <source>
        <dbReference type="SAM" id="Phobius"/>
    </source>
</evidence>
<keyword evidence="4" id="KW-0677">Repeat</keyword>
<evidence type="ECO:0000256" key="5">
    <source>
        <dbReference type="ARBA" id="ARBA00022882"/>
    </source>
</evidence>
<evidence type="ECO:0000256" key="10">
    <source>
        <dbReference type="ARBA" id="ARBA00023173"/>
    </source>
</evidence>
<keyword evidence="5" id="KW-0851">Voltage-gated channel</keyword>
<comment type="caution">
    <text evidence="15">The sequence shown here is derived from an EMBL/GenBank/DDBJ whole genome shotgun (WGS) entry which is preliminary data.</text>
</comment>
<feature type="transmembrane region" description="Helical" evidence="14">
    <location>
        <begin position="136"/>
        <end position="157"/>
    </location>
</feature>
<accession>A0A7L3CAS2</accession>
<evidence type="ECO:0000256" key="2">
    <source>
        <dbReference type="ARBA" id="ARBA00022448"/>
    </source>
</evidence>
<dbReference type="OrthoDB" id="4564at2759"/>
<dbReference type="AlphaFoldDB" id="A0A7L3CAS2"/>
<keyword evidence="12" id="KW-0407">Ion channel</keyword>
<evidence type="ECO:0000256" key="6">
    <source>
        <dbReference type="ARBA" id="ARBA00022989"/>
    </source>
</evidence>